<organism evidence="2 4">
    <name type="scientific">Didymodactylos carnosus</name>
    <dbReference type="NCBI Taxonomy" id="1234261"/>
    <lineage>
        <taxon>Eukaryota</taxon>
        <taxon>Metazoa</taxon>
        <taxon>Spiralia</taxon>
        <taxon>Gnathifera</taxon>
        <taxon>Rotifera</taxon>
        <taxon>Eurotatoria</taxon>
        <taxon>Bdelloidea</taxon>
        <taxon>Philodinida</taxon>
        <taxon>Philodinidae</taxon>
        <taxon>Didymodactylos</taxon>
    </lineage>
</organism>
<evidence type="ECO:0000313" key="3">
    <source>
        <dbReference type="EMBL" id="CAF3603285.1"/>
    </source>
</evidence>
<protein>
    <submittedName>
        <fullName evidence="2">Uncharacterized protein</fullName>
    </submittedName>
</protein>
<dbReference type="AlphaFoldDB" id="A0A813U1B5"/>
<dbReference type="Proteomes" id="UP000681722">
    <property type="component" value="Unassembled WGS sequence"/>
</dbReference>
<feature type="region of interest" description="Disordered" evidence="1">
    <location>
        <begin position="178"/>
        <end position="202"/>
    </location>
</feature>
<keyword evidence="4" id="KW-1185">Reference proteome</keyword>
<evidence type="ECO:0000313" key="4">
    <source>
        <dbReference type="Proteomes" id="UP000663829"/>
    </source>
</evidence>
<reference evidence="2" key="1">
    <citation type="submission" date="2021-02" db="EMBL/GenBank/DDBJ databases">
        <authorList>
            <person name="Nowell W R."/>
        </authorList>
    </citation>
    <scope>NUCLEOTIDE SEQUENCE</scope>
</reference>
<evidence type="ECO:0000256" key="1">
    <source>
        <dbReference type="SAM" id="MobiDB-lite"/>
    </source>
</evidence>
<proteinExistence type="predicted"/>
<sequence>MSNTEEFDVNDRLTLPAILEDPQSHFCVCPSHTPLIDSKHTESYFLAIENSLPQPRFISSTNEVHTSKGIPTRSVRHFVQSSSNNVKAPILNNHSSSSQQYCLSCQPLRTTAVQGGNIQPFNLSNMIQLEIVDGKPKVIRQSESSVPTKPPRSFESLLTHSTADDINNSSNAALSVPINNKRKNLTQGTNRPPPPYISENDKKDIDSLVKHVVVELLSELYYDRSFSTTSHLKARR</sequence>
<dbReference type="EMBL" id="CAJOBC010000580">
    <property type="protein sequence ID" value="CAF3603285.1"/>
    <property type="molecule type" value="Genomic_DNA"/>
</dbReference>
<dbReference type="Proteomes" id="UP000663829">
    <property type="component" value="Unassembled WGS sequence"/>
</dbReference>
<dbReference type="EMBL" id="CAJNOQ010000580">
    <property type="protein sequence ID" value="CAF0817072.1"/>
    <property type="molecule type" value="Genomic_DNA"/>
</dbReference>
<name>A0A813U1B5_9BILA</name>
<accession>A0A813U1B5</accession>
<gene>
    <name evidence="2" type="ORF">GPM918_LOCUS4346</name>
    <name evidence="3" type="ORF">SRO942_LOCUS4347</name>
</gene>
<comment type="caution">
    <text evidence="2">The sequence shown here is derived from an EMBL/GenBank/DDBJ whole genome shotgun (WGS) entry which is preliminary data.</text>
</comment>
<evidence type="ECO:0000313" key="2">
    <source>
        <dbReference type="EMBL" id="CAF0817072.1"/>
    </source>
</evidence>